<dbReference type="RefSeq" id="WP_118429711.1">
    <property type="nucleotide sequence ID" value="NZ_CACRTO010000048.1"/>
</dbReference>
<gene>
    <name evidence="1" type="ORF">CTLFYP3_03338</name>
</gene>
<dbReference type="EMBL" id="CACRTO010000048">
    <property type="protein sequence ID" value="VYU65588.1"/>
    <property type="molecule type" value="Genomic_DNA"/>
</dbReference>
<name>A0A6N3GLV3_9CLOT</name>
<organism evidence="1">
    <name type="scientific">Clostridium tertium</name>
    <dbReference type="NCBI Taxonomy" id="1559"/>
    <lineage>
        <taxon>Bacteria</taxon>
        <taxon>Bacillati</taxon>
        <taxon>Bacillota</taxon>
        <taxon>Clostridia</taxon>
        <taxon>Eubacteriales</taxon>
        <taxon>Clostridiaceae</taxon>
        <taxon>Clostridium</taxon>
    </lineage>
</organism>
<dbReference type="AlphaFoldDB" id="A0A6N3GLV3"/>
<proteinExistence type="predicted"/>
<reference evidence="1" key="1">
    <citation type="submission" date="2019-11" db="EMBL/GenBank/DDBJ databases">
        <authorList>
            <person name="Feng L."/>
        </authorList>
    </citation>
    <scope>NUCLEOTIDE SEQUENCE</scope>
    <source>
        <strain evidence="1">CTertiumLFYP3</strain>
    </source>
</reference>
<accession>A0A6N3GLV3</accession>
<protein>
    <submittedName>
        <fullName evidence="1">Uncharacterized protein</fullName>
    </submittedName>
</protein>
<evidence type="ECO:0000313" key="1">
    <source>
        <dbReference type="EMBL" id="VYU65588.1"/>
    </source>
</evidence>
<sequence length="112" mass="12695">MKKIYKKNQLLEVNNIPSEVIESIRETIGVLNENYGENRDIEADLGGYVLIAENIVDIEILKQDKLQGLIPEYTDIIECSEGVNWTSSLFLLSSDFSIVVVTTEELSKFLIE</sequence>